<dbReference type="AlphaFoldDB" id="A0A8X6RP82"/>
<proteinExistence type="predicted"/>
<dbReference type="EMBL" id="BMAU01021190">
    <property type="protein sequence ID" value="GFX96214.1"/>
    <property type="molecule type" value="Genomic_DNA"/>
</dbReference>
<protein>
    <submittedName>
        <fullName evidence="1">Uncharacterized protein</fullName>
    </submittedName>
</protein>
<evidence type="ECO:0000313" key="2">
    <source>
        <dbReference type="Proteomes" id="UP000887159"/>
    </source>
</evidence>
<organism evidence="1 2">
    <name type="scientific">Trichonephila clavipes</name>
    <name type="common">Golden silk orbweaver</name>
    <name type="synonym">Nephila clavipes</name>
    <dbReference type="NCBI Taxonomy" id="2585209"/>
    <lineage>
        <taxon>Eukaryota</taxon>
        <taxon>Metazoa</taxon>
        <taxon>Ecdysozoa</taxon>
        <taxon>Arthropoda</taxon>
        <taxon>Chelicerata</taxon>
        <taxon>Arachnida</taxon>
        <taxon>Araneae</taxon>
        <taxon>Araneomorphae</taxon>
        <taxon>Entelegynae</taxon>
        <taxon>Araneoidea</taxon>
        <taxon>Nephilidae</taxon>
        <taxon>Trichonephila</taxon>
    </lineage>
</organism>
<gene>
    <name evidence="1" type="ORF">TNCV_2291021</name>
</gene>
<name>A0A8X6RP82_TRICX</name>
<dbReference type="Proteomes" id="UP000887159">
    <property type="component" value="Unassembled WGS sequence"/>
</dbReference>
<accession>A0A8X6RP82</accession>
<evidence type="ECO:0000313" key="1">
    <source>
        <dbReference type="EMBL" id="GFX96214.1"/>
    </source>
</evidence>
<comment type="caution">
    <text evidence="1">The sequence shown here is derived from an EMBL/GenBank/DDBJ whole genome shotgun (WGS) entry which is preliminary data.</text>
</comment>
<sequence>MTPIMNLKPSRERDEALEPSGLCFKNSGVTENIRAPCKLGFLGPKPKYVLFVSQALGPLKPLPLPAMRDVRYATA</sequence>
<keyword evidence="2" id="KW-1185">Reference proteome</keyword>
<reference evidence="1" key="1">
    <citation type="submission" date="2020-08" db="EMBL/GenBank/DDBJ databases">
        <title>Multicomponent nature underlies the extraordinary mechanical properties of spider dragline silk.</title>
        <authorList>
            <person name="Kono N."/>
            <person name="Nakamura H."/>
            <person name="Mori M."/>
            <person name="Yoshida Y."/>
            <person name="Ohtoshi R."/>
            <person name="Malay A.D."/>
            <person name="Moran D.A.P."/>
            <person name="Tomita M."/>
            <person name="Numata K."/>
            <person name="Arakawa K."/>
        </authorList>
    </citation>
    <scope>NUCLEOTIDE SEQUENCE</scope>
</reference>